<dbReference type="EMBL" id="JAQYXL010000001">
    <property type="protein sequence ID" value="MEN3230402.1"/>
    <property type="molecule type" value="Genomic_DNA"/>
</dbReference>
<dbReference type="CDD" id="cd05233">
    <property type="entry name" value="SDR_c"/>
    <property type="match status" value="1"/>
</dbReference>
<dbReference type="SUPFAM" id="SSF51735">
    <property type="entry name" value="NAD(P)-binding Rossmann-fold domains"/>
    <property type="match status" value="1"/>
</dbReference>
<dbReference type="InterPro" id="IPR036291">
    <property type="entry name" value="NAD(P)-bd_dom_sf"/>
</dbReference>
<dbReference type="PANTHER" id="PTHR43477:SF1">
    <property type="entry name" value="DIHYDROANTICAPSIN 7-DEHYDROGENASE"/>
    <property type="match status" value="1"/>
</dbReference>
<comment type="similarity">
    <text evidence="1">Belongs to the short-chain dehydrogenases/reductases (SDR) family.</text>
</comment>
<reference evidence="4 5" key="1">
    <citation type="journal article" date="2023" name="PLoS ONE">
        <title>Complete genome assembly of Hawai'i environmental nontuberculous mycobacteria reveals unexpected co-isolation with methylobacteria.</title>
        <authorList>
            <person name="Hendrix J."/>
            <person name="Epperson L.E."/>
            <person name="Tong E.I."/>
            <person name="Chan Y.L."/>
            <person name="Hasan N.A."/>
            <person name="Dawrs S.N."/>
            <person name="Norton G.J."/>
            <person name="Virdi R."/>
            <person name="Crooks J.L."/>
            <person name="Chan E.D."/>
            <person name="Honda J.R."/>
            <person name="Strong M."/>
        </authorList>
    </citation>
    <scope>NUCLEOTIDE SEQUENCE [LARGE SCALE GENOMIC DNA]</scope>
    <source>
        <strain evidence="4 5">NJH_HI01</strain>
    </source>
</reference>
<evidence type="ECO:0000313" key="4">
    <source>
        <dbReference type="EMBL" id="MEN3230402.1"/>
    </source>
</evidence>
<comment type="caution">
    <text evidence="4">The sequence shown here is derived from an EMBL/GenBank/DDBJ whole genome shotgun (WGS) entry which is preliminary data.</text>
</comment>
<dbReference type="Pfam" id="PF13561">
    <property type="entry name" value="adh_short_C2"/>
    <property type="match status" value="1"/>
</dbReference>
<feature type="domain" description="Ketoreductase" evidence="3">
    <location>
        <begin position="12"/>
        <end position="191"/>
    </location>
</feature>
<evidence type="ECO:0000313" key="5">
    <source>
        <dbReference type="Proteomes" id="UP001404845"/>
    </source>
</evidence>
<gene>
    <name evidence="4" type="ORF">PUR21_22725</name>
</gene>
<dbReference type="SMART" id="SM00822">
    <property type="entry name" value="PKS_KR"/>
    <property type="match status" value="1"/>
</dbReference>
<dbReference type="InterPro" id="IPR020904">
    <property type="entry name" value="Sc_DH/Rdtase_CS"/>
</dbReference>
<dbReference type="PROSITE" id="PS00061">
    <property type="entry name" value="ADH_SHORT"/>
    <property type="match status" value="1"/>
</dbReference>
<accession>A0ABU9ZG24</accession>
<proteinExistence type="inferred from homology"/>
<organism evidence="4 5">
    <name type="scientific">Methylorubrum rhodesianum</name>
    <dbReference type="NCBI Taxonomy" id="29427"/>
    <lineage>
        <taxon>Bacteria</taxon>
        <taxon>Pseudomonadati</taxon>
        <taxon>Pseudomonadota</taxon>
        <taxon>Alphaproteobacteria</taxon>
        <taxon>Hyphomicrobiales</taxon>
        <taxon>Methylobacteriaceae</taxon>
        <taxon>Methylorubrum</taxon>
    </lineage>
</organism>
<sequence length="256" mass="26898">MTTFNPLRLDGRHILVTGASSGIGRRTAVMLHALGARLSVVDRDEAGLVSLGAELSAGEAVAQHVADLSDIAGIEALVGRCVDAGGRLHGVVHCAGIQAIVPVRTLQIDGWRRIFAVNTEAALMLGKCLSSRKVYAGQHGAIVFISSVMGTVGSVGAVAYSMSKAALDGMARSLSLELASRGIRVNCIAPGFVRTPLFEQTERLWDEETKRAVEDLHPLGFGEAEDVAHAVAFLVADTGRWITGSTLVVDGGYLAR</sequence>
<dbReference type="InterPro" id="IPR002347">
    <property type="entry name" value="SDR_fam"/>
</dbReference>
<evidence type="ECO:0000259" key="3">
    <source>
        <dbReference type="SMART" id="SM00822"/>
    </source>
</evidence>
<keyword evidence="5" id="KW-1185">Reference proteome</keyword>
<evidence type="ECO:0000256" key="2">
    <source>
        <dbReference type="ARBA" id="ARBA00023002"/>
    </source>
</evidence>
<dbReference type="InterPro" id="IPR051122">
    <property type="entry name" value="SDR_DHRS6-like"/>
</dbReference>
<evidence type="ECO:0000256" key="1">
    <source>
        <dbReference type="ARBA" id="ARBA00006484"/>
    </source>
</evidence>
<dbReference type="InterPro" id="IPR057326">
    <property type="entry name" value="KR_dom"/>
</dbReference>
<dbReference type="PRINTS" id="PR00081">
    <property type="entry name" value="GDHRDH"/>
</dbReference>
<protein>
    <submittedName>
        <fullName evidence="4">SDR family NAD(P)-dependent oxidoreductase</fullName>
    </submittedName>
</protein>
<dbReference type="Gene3D" id="3.40.50.720">
    <property type="entry name" value="NAD(P)-binding Rossmann-like Domain"/>
    <property type="match status" value="1"/>
</dbReference>
<dbReference type="PRINTS" id="PR00080">
    <property type="entry name" value="SDRFAMILY"/>
</dbReference>
<dbReference type="RefSeq" id="WP_153874838.1">
    <property type="nucleotide sequence ID" value="NZ_JACHOS010000012.1"/>
</dbReference>
<dbReference type="Proteomes" id="UP001404845">
    <property type="component" value="Unassembled WGS sequence"/>
</dbReference>
<dbReference type="PANTHER" id="PTHR43477">
    <property type="entry name" value="DIHYDROANTICAPSIN 7-DEHYDROGENASE"/>
    <property type="match status" value="1"/>
</dbReference>
<keyword evidence="2" id="KW-0560">Oxidoreductase</keyword>
<name>A0ABU9ZG24_9HYPH</name>